<feature type="active site" description="Proton donor" evidence="1">
    <location>
        <position position="281"/>
    </location>
</feature>
<dbReference type="PANTHER" id="PTHR35134:SF2">
    <property type="entry name" value="NUCLEOTIDASE YQFW-RELATED"/>
    <property type="match status" value="1"/>
</dbReference>
<organism evidence="3 4">
    <name type="scientific">Paspalum notatum var. saurae</name>
    <dbReference type="NCBI Taxonomy" id="547442"/>
    <lineage>
        <taxon>Eukaryota</taxon>
        <taxon>Viridiplantae</taxon>
        <taxon>Streptophyta</taxon>
        <taxon>Embryophyta</taxon>
        <taxon>Tracheophyta</taxon>
        <taxon>Spermatophyta</taxon>
        <taxon>Magnoliopsida</taxon>
        <taxon>Liliopsida</taxon>
        <taxon>Poales</taxon>
        <taxon>Poaceae</taxon>
        <taxon>PACMAD clade</taxon>
        <taxon>Panicoideae</taxon>
        <taxon>Andropogonodae</taxon>
        <taxon>Paspaleae</taxon>
        <taxon>Paspalinae</taxon>
        <taxon>Paspalum</taxon>
    </lineage>
</organism>
<evidence type="ECO:0008006" key="5">
    <source>
        <dbReference type="Google" id="ProtNLM"/>
    </source>
</evidence>
<feature type="region of interest" description="Disordered" evidence="2">
    <location>
        <begin position="1"/>
        <end position="32"/>
    </location>
</feature>
<dbReference type="InterPro" id="IPR010708">
    <property type="entry name" value="5'(3')-deoxyribonucleotidase"/>
</dbReference>
<dbReference type="InterPro" id="IPR036412">
    <property type="entry name" value="HAD-like_sf"/>
</dbReference>
<dbReference type="GO" id="GO:0008253">
    <property type="term" value="F:5'-nucleotidase activity"/>
    <property type="evidence" value="ECO:0007669"/>
    <property type="project" value="InterPro"/>
</dbReference>
<dbReference type="EMBL" id="CP144750">
    <property type="protein sequence ID" value="WVZ82173.1"/>
    <property type="molecule type" value="Genomic_DNA"/>
</dbReference>
<evidence type="ECO:0000313" key="4">
    <source>
        <dbReference type="Proteomes" id="UP001341281"/>
    </source>
</evidence>
<accession>A0AAQ3TYZ3</accession>
<dbReference type="GO" id="GO:0009264">
    <property type="term" value="P:deoxyribonucleotide catabolic process"/>
    <property type="evidence" value="ECO:0007669"/>
    <property type="project" value="InterPro"/>
</dbReference>
<dbReference type="InterPro" id="IPR023214">
    <property type="entry name" value="HAD_sf"/>
</dbReference>
<evidence type="ECO:0000256" key="1">
    <source>
        <dbReference type="PIRSR" id="PIRSR610708-1"/>
    </source>
</evidence>
<dbReference type="PANTHER" id="PTHR35134">
    <property type="entry name" value="NUCLEOTIDASE YQFW-RELATED"/>
    <property type="match status" value="1"/>
</dbReference>
<keyword evidence="4" id="KW-1185">Reference proteome</keyword>
<evidence type="ECO:0000256" key="2">
    <source>
        <dbReference type="SAM" id="MobiDB-lite"/>
    </source>
</evidence>
<dbReference type="InterPro" id="IPR052419">
    <property type="entry name" value="5_3-deoxyribonucleotidase-like"/>
</dbReference>
<proteinExistence type="predicted"/>
<protein>
    <recommendedName>
        <fullName evidence="5">Tac7077</fullName>
    </recommendedName>
</protein>
<dbReference type="AlphaFoldDB" id="A0AAQ3TYZ3"/>
<dbReference type="Pfam" id="PF06941">
    <property type="entry name" value="NT5C"/>
    <property type="match status" value="1"/>
</dbReference>
<feature type="region of interest" description="Disordered" evidence="2">
    <location>
        <begin position="62"/>
        <end position="81"/>
    </location>
</feature>
<feature type="active site" description="Nucleophile" evidence="1">
    <location>
        <position position="279"/>
    </location>
</feature>
<reference evidence="3 4" key="1">
    <citation type="submission" date="2024-02" db="EMBL/GenBank/DDBJ databases">
        <title>High-quality chromosome-scale genome assembly of Pensacola bahiagrass (Paspalum notatum Flugge var. saurae).</title>
        <authorList>
            <person name="Vega J.M."/>
            <person name="Podio M."/>
            <person name="Orjuela J."/>
            <person name="Siena L.A."/>
            <person name="Pessino S.C."/>
            <person name="Combes M.C."/>
            <person name="Mariac C."/>
            <person name="Albertini E."/>
            <person name="Pupilli F."/>
            <person name="Ortiz J.P.A."/>
            <person name="Leblanc O."/>
        </authorList>
    </citation>
    <scope>NUCLEOTIDE SEQUENCE [LARGE SCALE GENOMIC DNA]</scope>
    <source>
        <strain evidence="3">R1</strain>
        <tissue evidence="3">Leaf</tissue>
    </source>
</reference>
<dbReference type="Gene3D" id="3.40.50.1000">
    <property type="entry name" value="HAD superfamily/HAD-like"/>
    <property type="match status" value="1"/>
</dbReference>
<dbReference type="SUPFAM" id="SSF56784">
    <property type="entry name" value="HAD-like"/>
    <property type="match status" value="1"/>
</dbReference>
<sequence length="478" mass="52737">TGFCAKGQNPSEDEQWSGARLEKSRAHHHRRSTQEIRFAISVSSHTTIEFSLAAISLERDAADAPDHGNGVSTEDSIRPNPHRHLAPNPCVFRQAIPPVPCAARPGGRNAVVDMLSRGAVRSLLDCLRHPPQGWKWNPSHPGAMPPPSAAANRTCLCGLSHSVARGEGRATQPGKMRFLDLAGGGRRPAPGGALSLKGCLGWQDGGGGGFRRSVEGEAAKVKAQVLTTQRQLMRDPEVMPLEEAAANAKILNGNGACRRGKPLGFPDQAVAAKMVVAVDVDEVLGSFLAALNKFIAERYSWNHSVSEYHVYEFFKIWNCSRERANYLVHEFFTTHYFQDGIHPIPGAQDALQNLSSFCSLSVVTSRQDAIKSHTLEWIEKYYPGLFEQIHFGNHFALEGQSRPKSEICRSFGAQVLIDDNPRYALECANDGMRVLLFDYDNSYPWCKTGVDESHPLVTKVHNWEEVEEKLLSWVVPES</sequence>
<evidence type="ECO:0000313" key="3">
    <source>
        <dbReference type="EMBL" id="WVZ82173.1"/>
    </source>
</evidence>
<name>A0AAQ3TYZ3_PASNO</name>
<feature type="non-terminal residue" evidence="3">
    <location>
        <position position="478"/>
    </location>
</feature>
<dbReference type="Proteomes" id="UP001341281">
    <property type="component" value="Chromosome 06"/>
</dbReference>
<gene>
    <name evidence="3" type="ORF">U9M48_029465</name>
</gene>